<evidence type="ECO:0000256" key="1">
    <source>
        <dbReference type="SAM" id="Phobius"/>
    </source>
</evidence>
<evidence type="ECO:0000313" key="3">
    <source>
        <dbReference type="Proteomes" id="UP001165341"/>
    </source>
</evidence>
<dbReference type="RefSeq" id="WP_243010744.1">
    <property type="nucleotide sequence ID" value="NZ_JALGAR010000001.1"/>
</dbReference>
<sequence length="87" mass="8947">MKWQWRSIGLVWAFAVVCSVLTGALAAPGHSIVWIGLSLAGCTIGTLSIQLATGQKEGYVHRVTVSLVGVVVVLAAATGIFALAGLL</sequence>
<keyword evidence="1" id="KW-0472">Membrane</keyword>
<organism evidence="2 3">
    <name type="scientific">Cryobacterium zhongshanensis</name>
    <dbReference type="NCBI Taxonomy" id="2928153"/>
    <lineage>
        <taxon>Bacteria</taxon>
        <taxon>Bacillati</taxon>
        <taxon>Actinomycetota</taxon>
        <taxon>Actinomycetes</taxon>
        <taxon>Micrococcales</taxon>
        <taxon>Microbacteriaceae</taxon>
        <taxon>Cryobacterium</taxon>
    </lineage>
</organism>
<accession>A0AA41UJ55</accession>
<dbReference type="EMBL" id="JALGAR010000001">
    <property type="protein sequence ID" value="MCI4656631.1"/>
    <property type="molecule type" value="Genomic_DNA"/>
</dbReference>
<keyword evidence="1" id="KW-1133">Transmembrane helix</keyword>
<name>A0AA41UJ55_9MICO</name>
<proteinExistence type="predicted"/>
<keyword evidence="1" id="KW-0812">Transmembrane</keyword>
<reference evidence="2" key="1">
    <citation type="submission" date="2022-03" db="EMBL/GenBank/DDBJ databases">
        <title>Cryobacterium sp. nov. strain ZS14-85, isolated from Antarctic soil.</title>
        <authorList>
            <person name="Li J."/>
            <person name="Niu G."/>
        </authorList>
    </citation>
    <scope>NUCLEOTIDE SEQUENCE</scope>
    <source>
        <strain evidence="2">ZS14-85</strain>
    </source>
</reference>
<dbReference type="Proteomes" id="UP001165341">
    <property type="component" value="Unassembled WGS sequence"/>
</dbReference>
<feature type="transmembrane region" description="Helical" evidence="1">
    <location>
        <begin position="36"/>
        <end position="53"/>
    </location>
</feature>
<comment type="caution">
    <text evidence="2">The sequence shown here is derived from an EMBL/GenBank/DDBJ whole genome shotgun (WGS) entry which is preliminary data.</text>
</comment>
<protein>
    <submittedName>
        <fullName evidence="2">Uncharacterized protein</fullName>
    </submittedName>
</protein>
<keyword evidence="3" id="KW-1185">Reference proteome</keyword>
<feature type="transmembrane region" description="Helical" evidence="1">
    <location>
        <begin position="65"/>
        <end position="86"/>
    </location>
</feature>
<dbReference type="AlphaFoldDB" id="A0AA41UJ55"/>
<evidence type="ECO:0000313" key="2">
    <source>
        <dbReference type="EMBL" id="MCI4656631.1"/>
    </source>
</evidence>
<gene>
    <name evidence="2" type="ORF">MQH31_02225</name>
</gene>